<organism evidence="8 9">
    <name type="scientific">Neobacillus rhizophilus</name>
    <dbReference type="NCBI Taxonomy" id="2833579"/>
    <lineage>
        <taxon>Bacteria</taxon>
        <taxon>Bacillati</taxon>
        <taxon>Bacillota</taxon>
        <taxon>Bacilli</taxon>
        <taxon>Bacillales</taxon>
        <taxon>Bacillaceae</taxon>
        <taxon>Neobacillus</taxon>
    </lineage>
</organism>
<keyword evidence="9" id="KW-1185">Reference proteome</keyword>
<evidence type="ECO:0000256" key="2">
    <source>
        <dbReference type="ARBA" id="ARBA00010139"/>
    </source>
</evidence>
<evidence type="ECO:0000256" key="4">
    <source>
        <dbReference type="ARBA" id="ARBA00022827"/>
    </source>
</evidence>
<dbReference type="Proteomes" id="UP000679749">
    <property type="component" value="Unassembled WGS sequence"/>
</dbReference>
<accession>A0A942U3U5</accession>
<evidence type="ECO:0000313" key="8">
    <source>
        <dbReference type="EMBL" id="MBS4214191.1"/>
    </source>
</evidence>
<dbReference type="SUPFAM" id="SSF51905">
    <property type="entry name" value="FAD/NAD(P)-binding domain"/>
    <property type="match status" value="2"/>
</dbReference>
<dbReference type="RefSeq" id="WP_213118680.1">
    <property type="nucleotide sequence ID" value="NZ_JAGYPF010000003.1"/>
</dbReference>
<dbReference type="GO" id="GO:0050661">
    <property type="term" value="F:NADP binding"/>
    <property type="evidence" value="ECO:0007669"/>
    <property type="project" value="InterPro"/>
</dbReference>
<dbReference type="AlphaFoldDB" id="A0A942U3U5"/>
<keyword evidence="6" id="KW-0560">Oxidoreductase</keyword>
<evidence type="ECO:0000313" key="9">
    <source>
        <dbReference type="Proteomes" id="UP000679749"/>
    </source>
</evidence>
<evidence type="ECO:0000256" key="3">
    <source>
        <dbReference type="ARBA" id="ARBA00022630"/>
    </source>
</evidence>
<dbReference type="PANTHER" id="PTHR43098:SF3">
    <property type="entry name" value="L-ORNITHINE N(5)-MONOOXYGENASE-RELATED"/>
    <property type="match status" value="1"/>
</dbReference>
<dbReference type="EMBL" id="JAGYPF010000003">
    <property type="protein sequence ID" value="MBS4214191.1"/>
    <property type="molecule type" value="Genomic_DNA"/>
</dbReference>
<gene>
    <name evidence="8" type="ORF">KHA99_17205</name>
</gene>
<keyword evidence="7" id="KW-0503">Monooxygenase</keyword>
<evidence type="ECO:0000256" key="1">
    <source>
        <dbReference type="ARBA" id="ARBA00001974"/>
    </source>
</evidence>
<dbReference type="Pfam" id="PF00743">
    <property type="entry name" value="FMO-like"/>
    <property type="match status" value="1"/>
</dbReference>
<evidence type="ECO:0000256" key="6">
    <source>
        <dbReference type="ARBA" id="ARBA00023002"/>
    </source>
</evidence>
<protein>
    <submittedName>
        <fullName evidence="8">NAD(P)/FAD-dependent oxidoreductase</fullName>
    </submittedName>
</protein>
<comment type="similarity">
    <text evidence="2">Belongs to the FAD-binding monooxygenase family.</text>
</comment>
<keyword evidence="4" id="KW-0274">FAD</keyword>
<comment type="caution">
    <text evidence="8">The sequence shown here is derived from an EMBL/GenBank/DDBJ whole genome shotgun (WGS) entry which is preliminary data.</text>
</comment>
<evidence type="ECO:0000256" key="7">
    <source>
        <dbReference type="ARBA" id="ARBA00023033"/>
    </source>
</evidence>
<dbReference type="GO" id="GO:0050660">
    <property type="term" value="F:flavin adenine dinucleotide binding"/>
    <property type="evidence" value="ECO:0007669"/>
    <property type="project" value="InterPro"/>
</dbReference>
<reference evidence="8" key="1">
    <citation type="submission" date="2021-05" db="EMBL/GenBank/DDBJ databases">
        <title>Novel Bacillus species.</title>
        <authorList>
            <person name="Liu G."/>
        </authorList>
    </citation>
    <scope>NUCLEOTIDE SEQUENCE</scope>
    <source>
        <strain evidence="8">FJAT-49825</strain>
    </source>
</reference>
<dbReference type="InterPro" id="IPR036188">
    <property type="entry name" value="FAD/NAD-bd_sf"/>
</dbReference>
<keyword evidence="3" id="KW-0285">Flavoprotein</keyword>
<proteinExistence type="inferred from homology"/>
<dbReference type="PANTHER" id="PTHR43098">
    <property type="entry name" value="L-ORNITHINE N(5)-MONOOXYGENASE-RELATED"/>
    <property type="match status" value="1"/>
</dbReference>
<comment type="cofactor">
    <cofactor evidence="1">
        <name>FAD</name>
        <dbReference type="ChEBI" id="CHEBI:57692"/>
    </cofactor>
</comment>
<dbReference type="Gene3D" id="3.50.50.60">
    <property type="entry name" value="FAD/NAD(P)-binding domain"/>
    <property type="match status" value="3"/>
</dbReference>
<dbReference type="GO" id="GO:0004499">
    <property type="term" value="F:N,N-dimethylaniline monooxygenase activity"/>
    <property type="evidence" value="ECO:0007669"/>
    <property type="project" value="InterPro"/>
</dbReference>
<evidence type="ECO:0000256" key="5">
    <source>
        <dbReference type="ARBA" id="ARBA00022857"/>
    </source>
</evidence>
<dbReference type="InterPro" id="IPR020946">
    <property type="entry name" value="Flavin_mOase-like"/>
</dbReference>
<sequence length="552" mass="62427">MNFAQQGSKTSQAADFDVVAIGGGFSGLYMIHSLREAGYSVRVYEAGGDVGGVWYWHRYPGLRCDVESFAYCYYFSEELYNEWTWTSRYPSQPEILRYINFVADKFDLRRDIQFNTRINAAHYDEVNERWQIYLNDGTSVTAKFFIPTVGGLTSAPNVPNFKGLHSFEGEWYHTGNWPKEKVNFKGKRVGVIGTGSSGMQVIPEIAKEADHLTVFQRTPQYSIPAGNHELDPEYVRQRKANFKELKQQIRNSRTGDFKRLIDKSALAVTEEERLQEFESAWEKGGGLPRYNDLFTNEEANQTYGDFVRSKISEIVRDPEVAQKLMPNYHFGTKRIALSTNYYETYNRDNVTLIDIKKAPIEEITPMGVRTTEKEYKLDALVFATGYDAITGPLFKIDIRGRNGVALKEKWNHGGEISTYLGLAIDGFPNLFMVAGAEGPGAVVNNLVVIESNVEWIIDCLNHLREQGINTIEARPEAAADWSKSVAEAANATLFVKTESWWTGANIPDKPRGFPIYLGGFDKYNQICKEVADKGYAGFSLSVNKKEEVNSLN</sequence>
<dbReference type="InterPro" id="IPR050775">
    <property type="entry name" value="FAD-binding_Monooxygenases"/>
</dbReference>
<name>A0A942U3U5_9BACI</name>
<keyword evidence="5" id="KW-0521">NADP</keyword>